<sequence>MFVPTGNNRTNGTDATVLADDLTWDYSGIPLTYPTQYVIYSQFNIQPECSMTVTPLTVTQTEVTKVIFPVATGGLDIGTDVIGFLEGLPEFAAQFNDTDLKTCEQEVQGGRTVEYPVPSGDATAIKGGSASPSVIPEATSVPAEASTLPLIKPRLPIPVGPRTAALEFPGAGNYTLYGRQATGTGGTGVTPLPTRATGIIKTTTMDPNLPENPAESTFSGSFVISFHTSDSAVPPLPPPTSTPDPHTTPVASTLPAGNSGARAGTHTTVAVLTEATAAPSTSTFTRSAGGRPPTPIPPMQVNTPPGSSIRPVNPSQPPNPSQNPNPNPNPGPSNPPDNRPTNPGGIIGSLLNPSPSNGGNSPGPTAGGNPSNNPGNNSPNNNPNTNPNNNVPNNNNPGSNNPSPSNPGSNNPRPGQSITIGPGPPVVITPAPTSQGGSRPGGIIIGPGSTLLPGQSTNINGVPVVLGPSGSNLVIGGSSTVAIQPGAPNTYPTRAPAQTVAIGTGAPIVVTPAPSSAGAPGGIILGPGTTLQPGQTTTINGVPVVAGPSGTNLIIGGTRTVAVASGPAATGPQVLTVAGATITANPSGAFVLAPGTTLTPGGPALTLSGTTLSLGPSGSVLVVNGVSQTLAPGAAITPPPALLVIGTRTLTATTIGSVTGFVVAPGTTLTPGGAVTLAGTTFSLPSASGAGGPTVVVVNGRTSTLSAATGPITAAPVLTIDGTTFAPTVAGGSTFYVVSGSTLRPGGVVTVDGTRISLGPEGTVLVIGGVTSTASRPARNSATATTATRSEDVGDFVASGIGISSADGAVGLGRGGVEGLMEGVVMGAVGLVMWVL</sequence>
<protein>
    <recommendedName>
        <fullName evidence="4">Peptidase A1 domain-containing protein</fullName>
    </recommendedName>
</protein>
<feature type="compositionally biased region" description="Low complexity" evidence="1">
    <location>
        <begin position="352"/>
        <end position="415"/>
    </location>
</feature>
<keyword evidence="3" id="KW-1185">Reference proteome</keyword>
<evidence type="ECO:0000313" key="3">
    <source>
        <dbReference type="Proteomes" id="UP001172684"/>
    </source>
</evidence>
<gene>
    <name evidence="2" type="ORF">H2201_005769</name>
</gene>
<evidence type="ECO:0008006" key="4">
    <source>
        <dbReference type="Google" id="ProtNLM"/>
    </source>
</evidence>
<feature type="region of interest" description="Disordered" evidence="1">
    <location>
        <begin position="275"/>
        <end position="444"/>
    </location>
</feature>
<reference evidence="2" key="1">
    <citation type="submission" date="2022-10" db="EMBL/GenBank/DDBJ databases">
        <title>Culturing micro-colonial fungi from biological soil crusts in the Mojave desert and describing Neophaeococcomyces mojavensis, and introducing the new genera and species Taxawa tesnikishii.</title>
        <authorList>
            <person name="Kurbessoian T."/>
            <person name="Stajich J.E."/>
        </authorList>
    </citation>
    <scope>NUCLEOTIDE SEQUENCE</scope>
    <source>
        <strain evidence="2">TK_1</strain>
    </source>
</reference>
<evidence type="ECO:0000256" key="1">
    <source>
        <dbReference type="SAM" id="MobiDB-lite"/>
    </source>
</evidence>
<dbReference type="EMBL" id="JAPDRL010000045">
    <property type="protein sequence ID" value="KAJ9663098.1"/>
    <property type="molecule type" value="Genomic_DNA"/>
</dbReference>
<name>A0ABQ9NNU1_9PEZI</name>
<accession>A0ABQ9NNU1</accession>
<feature type="region of interest" description="Disordered" evidence="1">
    <location>
        <begin position="229"/>
        <end position="262"/>
    </location>
</feature>
<dbReference type="Proteomes" id="UP001172684">
    <property type="component" value="Unassembled WGS sequence"/>
</dbReference>
<evidence type="ECO:0000313" key="2">
    <source>
        <dbReference type="EMBL" id="KAJ9663098.1"/>
    </source>
</evidence>
<comment type="caution">
    <text evidence="2">The sequence shown here is derived from an EMBL/GenBank/DDBJ whole genome shotgun (WGS) entry which is preliminary data.</text>
</comment>
<feature type="compositionally biased region" description="Pro residues" evidence="1">
    <location>
        <begin position="314"/>
        <end position="338"/>
    </location>
</feature>
<proteinExistence type="predicted"/>
<organism evidence="2 3">
    <name type="scientific">Coniosporium apollinis</name>
    <dbReference type="NCBI Taxonomy" id="61459"/>
    <lineage>
        <taxon>Eukaryota</taxon>
        <taxon>Fungi</taxon>
        <taxon>Dikarya</taxon>
        <taxon>Ascomycota</taxon>
        <taxon>Pezizomycotina</taxon>
        <taxon>Dothideomycetes</taxon>
        <taxon>Dothideomycetes incertae sedis</taxon>
        <taxon>Coniosporium</taxon>
    </lineage>
</organism>